<dbReference type="PANTHER" id="PTHR30269:SF37">
    <property type="entry name" value="MEMBRANE TRANSPORTER PROTEIN"/>
    <property type="match status" value="1"/>
</dbReference>
<accession>A0ABS9E5S6</accession>
<name>A0ABS9E5S6_9PROT</name>
<keyword evidence="7 8" id="KW-0472">Membrane</keyword>
<comment type="similarity">
    <text evidence="2 8">Belongs to the 4-toluene sulfonate uptake permease (TSUP) (TC 2.A.102) family.</text>
</comment>
<dbReference type="EMBL" id="JAKGBZ010000127">
    <property type="protein sequence ID" value="MCF3948972.1"/>
    <property type="molecule type" value="Genomic_DNA"/>
</dbReference>
<keyword evidence="5 8" id="KW-0812">Transmembrane</keyword>
<evidence type="ECO:0000256" key="8">
    <source>
        <dbReference type="RuleBase" id="RU363041"/>
    </source>
</evidence>
<reference evidence="9 10" key="1">
    <citation type="submission" date="2022-01" db="EMBL/GenBank/DDBJ databases">
        <authorList>
            <person name="Won M."/>
            <person name="Kim S.-J."/>
            <person name="Kwon S.-W."/>
        </authorList>
    </citation>
    <scope>NUCLEOTIDE SEQUENCE [LARGE SCALE GENOMIC DNA]</scope>
    <source>
        <strain evidence="9 10">KCTC 23505</strain>
    </source>
</reference>
<dbReference type="Proteomes" id="UP001521209">
    <property type="component" value="Unassembled WGS sequence"/>
</dbReference>
<feature type="transmembrane region" description="Helical" evidence="8">
    <location>
        <begin position="49"/>
        <end position="66"/>
    </location>
</feature>
<dbReference type="Pfam" id="PF01925">
    <property type="entry name" value="TauE"/>
    <property type="match status" value="1"/>
</dbReference>
<keyword evidence="4 8" id="KW-1003">Cell membrane</keyword>
<protein>
    <recommendedName>
        <fullName evidence="8">Probable membrane transporter protein</fullName>
    </recommendedName>
</protein>
<comment type="caution">
    <text evidence="9">The sequence shown here is derived from an EMBL/GenBank/DDBJ whole genome shotgun (WGS) entry which is preliminary data.</text>
</comment>
<feature type="transmembrane region" description="Helical" evidence="8">
    <location>
        <begin position="201"/>
        <end position="221"/>
    </location>
</feature>
<keyword evidence="6 8" id="KW-1133">Transmembrane helix</keyword>
<proteinExistence type="inferred from homology"/>
<evidence type="ECO:0000256" key="2">
    <source>
        <dbReference type="ARBA" id="ARBA00009142"/>
    </source>
</evidence>
<organism evidence="9 10">
    <name type="scientific">Acidiphilium iwatense</name>
    <dbReference type="NCBI Taxonomy" id="768198"/>
    <lineage>
        <taxon>Bacteria</taxon>
        <taxon>Pseudomonadati</taxon>
        <taxon>Pseudomonadota</taxon>
        <taxon>Alphaproteobacteria</taxon>
        <taxon>Acetobacterales</taxon>
        <taxon>Acidocellaceae</taxon>
        <taxon>Acidiphilium</taxon>
    </lineage>
</organism>
<comment type="subcellular location">
    <subcellularLocation>
        <location evidence="1 8">Cell membrane</location>
        <topology evidence="1 8">Multi-pass membrane protein</topology>
    </subcellularLocation>
</comment>
<evidence type="ECO:0000313" key="10">
    <source>
        <dbReference type="Proteomes" id="UP001521209"/>
    </source>
</evidence>
<dbReference type="PANTHER" id="PTHR30269">
    <property type="entry name" value="TRANSMEMBRANE PROTEIN YFCA"/>
    <property type="match status" value="1"/>
</dbReference>
<dbReference type="InterPro" id="IPR052017">
    <property type="entry name" value="TSUP"/>
</dbReference>
<evidence type="ECO:0000256" key="3">
    <source>
        <dbReference type="ARBA" id="ARBA00022448"/>
    </source>
</evidence>
<evidence type="ECO:0000313" key="9">
    <source>
        <dbReference type="EMBL" id="MCF3948972.1"/>
    </source>
</evidence>
<feature type="transmembrane region" description="Helical" evidence="8">
    <location>
        <begin position="78"/>
        <end position="96"/>
    </location>
</feature>
<evidence type="ECO:0000256" key="5">
    <source>
        <dbReference type="ARBA" id="ARBA00022692"/>
    </source>
</evidence>
<evidence type="ECO:0000256" key="6">
    <source>
        <dbReference type="ARBA" id="ARBA00022989"/>
    </source>
</evidence>
<feature type="transmembrane region" description="Helical" evidence="8">
    <location>
        <begin position="102"/>
        <end position="120"/>
    </location>
</feature>
<feature type="transmembrane region" description="Helical" evidence="8">
    <location>
        <begin position="132"/>
        <end position="150"/>
    </location>
</feature>
<keyword evidence="3" id="KW-0813">Transport</keyword>
<feature type="transmembrane region" description="Helical" evidence="8">
    <location>
        <begin position="12"/>
        <end position="43"/>
    </location>
</feature>
<gene>
    <name evidence="9" type="ORF">L2A60_20245</name>
</gene>
<dbReference type="InterPro" id="IPR002781">
    <property type="entry name" value="TM_pro_TauE-like"/>
</dbReference>
<dbReference type="RefSeq" id="WP_268920356.1">
    <property type="nucleotide sequence ID" value="NZ_JAKGBZ010000127.1"/>
</dbReference>
<feature type="transmembrane region" description="Helical" evidence="8">
    <location>
        <begin position="227"/>
        <end position="248"/>
    </location>
</feature>
<sequence>MFANIPEGWLLLGALVTFMAGFVQGFSGFGFAIVFTPIFSLIFGSPQEVVFLAPILGFILSTAVMIEARRALRRKHALPLLLATAIGTPLGIGIRTLLNIQALKLVIATLALLIAFLRLFKFPLKIPDGYRTLATGGFLGGLLNGTTSMGGPVPSLIIAFQNWDVHEARAALVSFNLLSYFLATTVALGAHIAKFSWFTSILWLLPFAAFGSICGVLAVRYVSRLTFALFITGIVGLSGCVGLTSIILKL</sequence>
<evidence type="ECO:0000256" key="1">
    <source>
        <dbReference type="ARBA" id="ARBA00004651"/>
    </source>
</evidence>
<feature type="transmembrane region" description="Helical" evidence="8">
    <location>
        <begin position="170"/>
        <end position="189"/>
    </location>
</feature>
<evidence type="ECO:0000256" key="4">
    <source>
        <dbReference type="ARBA" id="ARBA00022475"/>
    </source>
</evidence>
<keyword evidence="10" id="KW-1185">Reference proteome</keyword>
<evidence type="ECO:0000256" key="7">
    <source>
        <dbReference type="ARBA" id="ARBA00023136"/>
    </source>
</evidence>